<dbReference type="AlphaFoldDB" id="A0A0A2TD95"/>
<dbReference type="GO" id="GO:0030975">
    <property type="term" value="F:thiamine binding"/>
    <property type="evidence" value="ECO:0007669"/>
    <property type="project" value="TreeGrafter"/>
</dbReference>
<gene>
    <name evidence="4" type="ORF">N782_01325</name>
</gene>
<dbReference type="RefSeq" id="WP_036816793.1">
    <property type="nucleotide sequence ID" value="NZ_AVBF01000008.1"/>
</dbReference>
<dbReference type="Proteomes" id="UP000030147">
    <property type="component" value="Unassembled WGS sequence"/>
</dbReference>
<protein>
    <submittedName>
        <fullName evidence="4">Iron ABC transporter substrate-binding protein</fullName>
    </submittedName>
</protein>
<dbReference type="STRING" id="1385514.N782_01325"/>
<dbReference type="GO" id="GO:0030288">
    <property type="term" value="C:outer membrane-bounded periplasmic space"/>
    <property type="evidence" value="ECO:0007669"/>
    <property type="project" value="TreeGrafter"/>
</dbReference>
<feature type="chain" id="PRO_5001994133" evidence="3">
    <location>
        <begin position="25"/>
        <end position="345"/>
    </location>
</feature>
<dbReference type="NCBIfam" id="TIGR03261">
    <property type="entry name" value="phnS2"/>
    <property type="match status" value="1"/>
</dbReference>
<dbReference type="eggNOG" id="COG1840">
    <property type="taxonomic scope" value="Bacteria"/>
</dbReference>
<evidence type="ECO:0000256" key="1">
    <source>
        <dbReference type="ARBA" id="ARBA00022729"/>
    </source>
</evidence>
<dbReference type="PANTHER" id="PTHR30006">
    <property type="entry name" value="THIAMINE-BINDING PERIPLASMIC PROTEIN-RELATED"/>
    <property type="match status" value="1"/>
</dbReference>
<keyword evidence="2" id="KW-0479">Metal-binding</keyword>
<dbReference type="Pfam" id="PF13343">
    <property type="entry name" value="SBP_bac_6"/>
    <property type="match status" value="1"/>
</dbReference>
<dbReference type="PANTHER" id="PTHR30006:SF2">
    <property type="entry name" value="ABC TRANSPORTER SUBSTRATE-BINDING PROTEIN"/>
    <property type="match status" value="1"/>
</dbReference>
<dbReference type="PIRSF" id="PIRSF002825">
    <property type="entry name" value="CfbpA"/>
    <property type="match status" value="1"/>
</dbReference>
<keyword evidence="5" id="KW-1185">Reference proteome</keyword>
<keyword evidence="2" id="KW-0408">Iron</keyword>
<dbReference type="SUPFAM" id="SSF53850">
    <property type="entry name" value="Periplasmic binding protein-like II"/>
    <property type="match status" value="1"/>
</dbReference>
<sequence length="345" mass="38314">MKKTMLFIVSLMLVFVAACSGGNAETKEKEITVYTALEDDMIETYLSSFKEKHPNIKVNIVRDSTGVVTSKLLAEKDNPKADVVWGLAATSLLVADQKGMLEGYAPEGIDRVGSQYKDTQNEKPHWVGIDAWMTGIAVNTVELKEMGLEAPQSYEDLLDPKYKDLIVMPNPASSGTGFLTVSAMMQLMGEDKAWNYMDELHKNVGMYTHSGSKPAKLAGQGEYPIGISFGYRGITQAEKGEPIKTIFPEEGSGWDLEANALVKKENIKDEAKTFLDWAISDKAMKEYSENFAITTVPTDKPVPEGFPEDPTEQLIDNDFNWAAENRQEILDKWTKNYDGKSAPKE</sequence>
<dbReference type="InterPro" id="IPR026045">
    <property type="entry name" value="Ferric-bd"/>
</dbReference>
<dbReference type="CDD" id="cd13544">
    <property type="entry name" value="PBP2_Fbp_like_1"/>
    <property type="match status" value="1"/>
</dbReference>
<dbReference type="OrthoDB" id="179400at2"/>
<dbReference type="InterPro" id="IPR017663">
    <property type="entry name" value="ABC_2-AEP-bd"/>
</dbReference>
<evidence type="ECO:0000313" key="5">
    <source>
        <dbReference type="Proteomes" id="UP000030147"/>
    </source>
</evidence>
<dbReference type="EMBL" id="AVBF01000008">
    <property type="protein sequence ID" value="KGP73802.1"/>
    <property type="molecule type" value="Genomic_DNA"/>
</dbReference>
<feature type="signal peptide" evidence="3">
    <location>
        <begin position="1"/>
        <end position="24"/>
    </location>
</feature>
<comment type="caution">
    <text evidence="4">The sequence shown here is derived from an EMBL/GenBank/DDBJ whole genome shotgun (WGS) entry which is preliminary data.</text>
</comment>
<name>A0A0A2TD95_9BACI</name>
<dbReference type="GO" id="GO:0015888">
    <property type="term" value="P:thiamine transport"/>
    <property type="evidence" value="ECO:0007669"/>
    <property type="project" value="TreeGrafter"/>
</dbReference>
<dbReference type="Gene3D" id="3.40.190.10">
    <property type="entry name" value="Periplasmic binding protein-like II"/>
    <property type="match status" value="2"/>
</dbReference>
<accession>A0A0A2TD95</accession>
<reference evidence="4 5" key="1">
    <citation type="journal article" date="2015" name="Stand. Genomic Sci.">
        <title>High quality draft genome sequence of the moderately halophilic bacterium Pontibacillus yanchengensis Y32(T) and comparison among Pontibacillus genomes.</title>
        <authorList>
            <person name="Huang J."/>
            <person name="Qiao Z.X."/>
            <person name="Tang J.W."/>
            <person name="Wang G."/>
        </authorList>
    </citation>
    <scope>NUCLEOTIDE SEQUENCE [LARGE SCALE GENOMIC DNA]</scope>
    <source>
        <strain evidence="4 5">Y32</strain>
    </source>
</reference>
<dbReference type="GO" id="GO:0030976">
    <property type="term" value="F:thiamine pyrophosphate binding"/>
    <property type="evidence" value="ECO:0007669"/>
    <property type="project" value="TreeGrafter"/>
</dbReference>
<evidence type="ECO:0000256" key="3">
    <source>
        <dbReference type="SAM" id="SignalP"/>
    </source>
</evidence>
<keyword evidence="1 3" id="KW-0732">Signal</keyword>
<dbReference type="PROSITE" id="PS51257">
    <property type="entry name" value="PROKAR_LIPOPROTEIN"/>
    <property type="match status" value="1"/>
</dbReference>
<organism evidence="4 5">
    <name type="scientific">Pontibacillus yanchengensis Y32</name>
    <dbReference type="NCBI Taxonomy" id="1385514"/>
    <lineage>
        <taxon>Bacteria</taxon>
        <taxon>Bacillati</taxon>
        <taxon>Bacillota</taxon>
        <taxon>Bacilli</taxon>
        <taxon>Bacillales</taxon>
        <taxon>Bacillaceae</taxon>
        <taxon>Pontibacillus</taxon>
    </lineage>
</organism>
<evidence type="ECO:0000313" key="4">
    <source>
        <dbReference type="EMBL" id="KGP73802.1"/>
    </source>
</evidence>
<proteinExistence type="predicted"/>
<evidence type="ECO:0000256" key="2">
    <source>
        <dbReference type="PIRSR" id="PIRSR002825-1"/>
    </source>
</evidence>
<dbReference type="GO" id="GO:0046872">
    <property type="term" value="F:metal ion binding"/>
    <property type="evidence" value="ECO:0007669"/>
    <property type="project" value="UniProtKB-KW"/>
</dbReference>
<feature type="binding site" evidence="2">
    <location>
        <position position="231"/>
    </location>
    <ligand>
        <name>Fe cation</name>
        <dbReference type="ChEBI" id="CHEBI:24875"/>
    </ligand>
</feature>